<dbReference type="KEGG" id="aplc:110989828"/>
<name>A0A8B8A2R6_ACAPL</name>
<dbReference type="GO" id="GO:0005576">
    <property type="term" value="C:extracellular region"/>
    <property type="evidence" value="ECO:0007669"/>
    <property type="project" value="InterPro"/>
</dbReference>
<dbReference type="SMART" id="SM00078">
    <property type="entry name" value="IlGF"/>
    <property type="match status" value="1"/>
</dbReference>
<dbReference type="RefSeq" id="XP_022110171.1">
    <property type="nucleotide sequence ID" value="XM_022254479.1"/>
</dbReference>
<evidence type="ECO:0000259" key="2">
    <source>
        <dbReference type="SMART" id="SM00078"/>
    </source>
</evidence>
<proteinExistence type="inferred from homology"/>
<keyword evidence="3" id="KW-1185">Reference proteome</keyword>
<dbReference type="PROSITE" id="PS00262">
    <property type="entry name" value="INSULIN"/>
    <property type="match status" value="1"/>
</dbReference>
<dbReference type="SUPFAM" id="SSF56994">
    <property type="entry name" value="Insulin-like"/>
    <property type="match status" value="1"/>
</dbReference>
<dbReference type="InterPro" id="IPR036438">
    <property type="entry name" value="Insulin-like_sf"/>
</dbReference>
<evidence type="ECO:0000256" key="1">
    <source>
        <dbReference type="ARBA" id="ARBA00009034"/>
    </source>
</evidence>
<dbReference type="OrthoDB" id="6330326at2759"/>
<comment type="similarity">
    <text evidence="1">Belongs to the insulin family.</text>
</comment>
<dbReference type="AlphaFoldDB" id="A0A8B8A2R6"/>
<gene>
    <name evidence="4" type="primary">LOC110989828</name>
</gene>
<dbReference type="InterPro" id="IPR016179">
    <property type="entry name" value="Insulin-like"/>
</dbReference>
<dbReference type="Proteomes" id="UP000694845">
    <property type="component" value="Unplaced"/>
</dbReference>
<feature type="domain" description="Insulin-like" evidence="2">
    <location>
        <begin position="104"/>
        <end position="168"/>
    </location>
</feature>
<dbReference type="Gene3D" id="1.10.100.10">
    <property type="entry name" value="Insulin-like"/>
    <property type="match status" value="1"/>
</dbReference>
<accession>A0A8B8A2R6</accession>
<dbReference type="InterPro" id="IPR022353">
    <property type="entry name" value="Insulin_CS"/>
</dbReference>
<dbReference type="GeneID" id="110989828"/>
<organism evidence="3 4">
    <name type="scientific">Acanthaster planci</name>
    <name type="common">Crown-of-thorns starfish</name>
    <dbReference type="NCBI Taxonomy" id="133434"/>
    <lineage>
        <taxon>Eukaryota</taxon>
        <taxon>Metazoa</taxon>
        <taxon>Echinodermata</taxon>
        <taxon>Eleutherozoa</taxon>
        <taxon>Asterozoa</taxon>
        <taxon>Asteroidea</taxon>
        <taxon>Valvatacea</taxon>
        <taxon>Valvatida</taxon>
        <taxon>Acanthasteridae</taxon>
        <taxon>Acanthaster</taxon>
    </lineage>
</organism>
<reference evidence="4" key="1">
    <citation type="submission" date="2025-08" db="UniProtKB">
        <authorList>
            <consortium name="RefSeq"/>
        </authorList>
    </citation>
    <scope>IDENTIFICATION</scope>
</reference>
<dbReference type="GO" id="GO:0005179">
    <property type="term" value="F:hormone activity"/>
    <property type="evidence" value="ECO:0007669"/>
    <property type="project" value="InterPro"/>
</dbReference>
<protein>
    <submittedName>
        <fullName evidence="4">Uncharacterized protein LOC110989828 isoform X1</fullName>
    </submittedName>
</protein>
<evidence type="ECO:0000313" key="3">
    <source>
        <dbReference type="Proteomes" id="UP000694845"/>
    </source>
</evidence>
<sequence>MFRRSQTWTTEYKECEVCTYNVMSHVEGTPPFYVANPDGVEAWRVLLLLVQPSSLTPLVQQLARTTIIMNRFIALLLLCAIAVQQINGHPDADAKHGGNLAYRANYCGATLYEKVRETCHAVRGVSNQEFLDSKDANTFLFGRGIEKRGLHHECCTEGCSIEEIYESC</sequence>
<evidence type="ECO:0000313" key="4">
    <source>
        <dbReference type="RefSeq" id="XP_022110171.1"/>
    </source>
</evidence>